<gene>
    <name evidence="1" type="ORF">IQ31_01602</name>
</gene>
<dbReference type="Pfam" id="PF10758">
    <property type="entry name" value="DUF2586"/>
    <property type="match status" value="1"/>
</dbReference>
<organism evidence="1 2">
    <name type="scientific">Sphingobacterium siyangense</name>
    <dbReference type="NCBI Taxonomy" id="459529"/>
    <lineage>
        <taxon>Bacteria</taxon>
        <taxon>Pseudomonadati</taxon>
        <taxon>Bacteroidota</taxon>
        <taxon>Sphingobacteriia</taxon>
        <taxon>Sphingobacteriales</taxon>
        <taxon>Sphingobacteriaceae</taxon>
        <taxon>Sphingobacterium</taxon>
    </lineage>
</organism>
<dbReference type="RefSeq" id="WP_145327638.1">
    <property type="nucleotide sequence ID" value="NZ_VLKR01000006.1"/>
</dbReference>
<reference evidence="1 2" key="1">
    <citation type="journal article" date="2015" name="Stand. Genomic Sci.">
        <title>Genomic Encyclopedia of Bacterial and Archaeal Type Strains, Phase III: the genomes of soil and plant-associated and newly described type strains.</title>
        <authorList>
            <person name="Whitman W.B."/>
            <person name="Woyke T."/>
            <person name="Klenk H.P."/>
            <person name="Zhou Y."/>
            <person name="Lilburn T.G."/>
            <person name="Beck B.J."/>
            <person name="De Vos P."/>
            <person name="Vandamme P."/>
            <person name="Eisen J.A."/>
            <person name="Garrity G."/>
            <person name="Hugenholtz P."/>
            <person name="Kyrpides N.C."/>
        </authorList>
    </citation>
    <scope>NUCLEOTIDE SEQUENCE [LARGE SCALE GENOMIC DNA]</scope>
    <source>
        <strain evidence="1 2">CGMCC 1.6855</strain>
    </source>
</reference>
<comment type="caution">
    <text evidence="1">The sequence shown here is derived from an EMBL/GenBank/DDBJ whole genome shotgun (WGS) entry which is preliminary data.</text>
</comment>
<proteinExistence type="predicted"/>
<dbReference type="AlphaFoldDB" id="A0A562MQG2"/>
<dbReference type="EMBL" id="VLKR01000006">
    <property type="protein sequence ID" value="TWI22197.1"/>
    <property type="molecule type" value="Genomic_DNA"/>
</dbReference>
<evidence type="ECO:0000313" key="2">
    <source>
        <dbReference type="Proteomes" id="UP000315908"/>
    </source>
</evidence>
<accession>A0A562MQG2</accession>
<evidence type="ECO:0000313" key="1">
    <source>
        <dbReference type="EMBL" id="TWI22197.1"/>
    </source>
</evidence>
<dbReference type="InterPro" id="IPR019694">
    <property type="entry name" value="Phage_HP1_Orf23"/>
</dbReference>
<sequence length="409" mass="44517">MLPGIAITFKNGNLGQLVESPDGVFGLLASAVAVGATFVLGKAYQIRSMEDVANLGITASIDNYMLHKTLSEFYGEAGEGTELWLMGLAKTTKVSDWFTPDVSGSAPAETLLNAANGKIRMLFTSFSPSAEYVLTVETGLDKDVFLAATKAQLLADNYTKNKYAPFYTLLEGYGFDGDKVTLKDLTELDLNRVQILIGDTLSRTGSPAGNGAAVGLLAGRKARIQVQVNPGKVIDGALSFSQVFIKDTLVEQYDITALHDKGYVTFRTHTGKSGYFFTDDPLACSIEDDYHYGTHRRVIDKAYRLAYEALLDFLLDDSTVNEDGTVSVIYAKTIENRVEGLIYAQMSANNELSFNANDPKDRGVICKLDLTYNVTSTSTLKLAKLQVRAKGYNRFIDVPLGFVPVTSNS</sequence>
<name>A0A562MQG2_9SPHI</name>
<protein>
    <submittedName>
        <fullName evidence="1">Uncharacterized protein</fullName>
    </submittedName>
</protein>
<dbReference type="OrthoDB" id="1318179at2"/>
<dbReference type="Proteomes" id="UP000315908">
    <property type="component" value="Unassembled WGS sequence"/>
</dbReference>